<keyword evidence="2" id="KW-1185">Reference proteome</keyword>
<accession>A0A4S2LV73</accession>
<dbReference type="EMBL" id="SJOL01006402">
    <property type="protein sequence ID" value="TGZ67740.1"/>
    <property type="molecule type" value="Genomic_DNA"/>
</dbReference>
<dbReference type="AlphaFoldDB" id="A0A4S2LV73"/>
<comment type="caution">
    <text evidence="1">The sequence shown here is derived from an EMBL/GenBank/DDBJ whole genome shotgun (WGS) entry which is preliminary data.</text>
</comment>
<reference evidence="1 2" key="1">
    <citation type="journal article" date="2019" name="BMC Genomics">
        <title>New insights from Opisthorchis felineus genome: update on genomics of the epidemiologically important liver flukes.</title>
        <authorList>
            <person name="Ershov N.I."/>
            <person name="Mordvinov V.A."/>
            <person name="Prokhortchouk E.B."/>
            <person name="Pakharukova M.Y."/>
            <person name="Gunbin K.V."/>
            <person name="Ustyantsev K."/>
            <person name="Genaev M.A."/>
            <person name="Blinov A.G."/>
            <person name="Mazur A."/>
            <person name="Boulygina E."/>
            <person name="Tsygankova S."/>
            <person name="Khrameeva E."/>
            <person name="Chekanov N."/>
            <person name="Fan G."/>
            <person name="Xiao A."/>
            <person name="Zhang H."/>
            <person name="Xu X."/>
            <person name="Yang H."/>
            <person name="Solovyev V."/>
            <person name="Lee S.M."/>
            <person name="Liu X."/>
            <person name="Afonnikov D.A."/>
            <person name="Skryabin K.G."/>
        </authorList>
    </citation>
    <scope>NUCLEOTIDE SEQUENCE [LARGE SCALE GENOMIC DNA]</scope>
    <source>
        <strain evidence="1">AK-0245</strain>
        <tissue evidence="1">Whole organism</tissue>
    </source>
</reference>
<protein>
    <submittedName>
        <fullName evidence="1">Uncharacterized protein</fullName>
    </submittedName>
</protein>
<evidence type="ECO:0000313" key="2">
    <source>
        <dbReference type="Proteomes" id="UP000308267"/>
    </source>
</evidence>
<evidence type="ECO:0000313" key="1">
    <source>
        <dbReference type="EMBL" id="TGZ67740.1"/>
    </source>
</evidence>
<organism evidence="1 2">
    <name type="scientific">Opisthorchis felineus</name>
    <dbReference type="NCBI Taxonomy" id="147828"/>
    <lineage>
        <taxon>Eukaryota</taxon>
        <taxon>Metazoa</taxon>
        <taxon>Spiralia</taxon>
        <taxon>Lophotrochozoa</taxon>
        <taxon>Platyhelminthes</taxon>
        <taxon>Trematoda</taxon>
        <taxon>Digenea</taxon>
        <taxon>Opisthorchiida</taxon>
        <taxon>Opisthorchiata</taxon>
        <taxon>Opisthorchiidae</taxon>
        <taxon>Opisthorchis</taxon>
    </lineage>
</organism>
<dbReference type="Proteomes" id="UP000308267">
    <property type="component" value="Unassembled WGS sequence"/>
</dbReference>
<name>A0A4S2LV73_OPIFE</name>
<proteinExistence type="predicted"/>
<sequence>MQQQPVLVSLLFPQLMRPWPQPRSSNLTFFLVTLLTPGTSVTKTHSRLIFPSLMTDGKSEYCCENSVHRSMNGTQISLSPSCPATSALMNWSEHCPRYSATKHQKLQEIPPEGGTGVVTHDTGQCPVCVEGCDVTPLKLYVAPQVYFCCILCCRSEVSQSPFGGSPDQTH</sequence>
<gene>
    <name evidence="1" type="ORF">CRM22_004624</name>
</gene>